<protein>
    <submittedName>
        <fullName evidence="1">Uncharacterized protein</fullName>
    </submittedName>
</protein>
<accession>A0A1V0S9J9</accession>
<gene>
    <name evidence="1" type="ORF">Catovirus_1_421</name>
</gene>
<name>A0A1V0S9J9_9VIRU</name>
<evidence type="ECO:0000313" key="1">
    <source>
        <dbReference type="EMBL" id="ARF08371.1"/>
    </source>
</evidence>
<dbReference type="EMBL" id="KY684083">
    <property type="protein sequence ID" value="ARF08371.1"/>
    <property type="molecule type" value="Genomic_DNA"/>
</dbReference>
<organism evidence="1">
    <name type="scientific">Catovirus CTV1</name>
    <dbReference type="NCBI Taxonomy" id="1977631"/>
    <lineage>
        <taxon>Viruses</taxon>
        <taxon>Varidnaviria</taxon>
        <taxon>Bamfordvirae</taxon>
        <taxon>Nucleocytoviricota</taxon>
        <taxon>Megaviricetes</taxon>
        <taxon>Imitervirales</taxon>
        <taxon>Mimiviridae</taxon>
        <taxon>Klosneuvirinae</taxon>
        <taxon>Catovirus</taxon>
    </lineage>
</organism>
<proteinExistence type="predicted"/>
<sequence>MTYKFLIINRNKVEYLDSYNNNKKYFDYYGVKLVKEEIKSKYNVLIMNSKYEIIYKSKYFKLSELLDIFKKLSKNDRTQTSLFSDYKKNRKTKNLFGFKNELVARNTIKLLKNETKKYQFWVVNTVYNRAKYHPHRTLEMKKAMNIYEKWLTDHNYNIN</sequence>
<reference evidence="1" key="1">
    <citation type="journal article" date="2017" name="Science">
        <title>Giant viruses with an expanded complement of translation system components.</title>
        <authorList>
            <person name="Schulz F."/>
            <person name="Yutin N."/>
            <person name="Ivanova N.N."/>
            <person name="Ortega D.R."/>
            <person name="Lee T.K."/>
            <person name="Vierheilig J."/>
            <person name="Daims H."/>
            <person name="Horn M."/>
            <person name="Wagner M."/>
            <person name="Jensen G.J."/>
            <person name="Kyrpides N.C."/>
            <person name="Koonin E.V."/>
            <person name="Woyke T."/>
        </authorList>
    </citation>
    <scope>NUCLEOTIDE SEQUENCE</scope>
    <source>
        <strain evidence="1">CTV1</strain>
    </source>
</reference>